<feature type="region of interest" description="Disordered" evidence="1">
    <location>
        <begin position="216"/>
        <end position="242"/>
    </location>
</feature>
<dbReference type="EMBL" id="HBHX01044767">
    <property type="protein sequence ID" value="CAE0124064.1"/>
    <property type="molecule type" value="Transcribed_RNA"/>
</dbReference>
<evidence type="ECO:0000256" key="1">
    <source>
        <dbReference type="SAM" id="MobiDB-lite"/>
    </source>
</evidence>
<proteinExistence type="predicted"/>
<evidence type="ECO:0000313" key="2">
    <source>
        <dbReference type="EMBL" id="CAE0124064.1"/>
    </source>
</evidence>
<accession>A0A7S3B3U8</accession>
<name>A0A7S3B3U8_9EUKA</name>
<sequence>MLPTHGPDEIIPKCTLKPDCARMNPGSYIHRSHVNLGDPFAQIPHHGIDPSHLRMREDSACTRKLRSAGTLATMHAPHLYYYMAHGNNTFGSDHFALMAKQASMAWKVQGDGRRRRALTPARRQRLIRVFDAMGLASKQALHVSGALAIIDQPKRPGIKRSSFVGEFMACMREIDEAFKWLADGAWVRPQELGCDNSETTMVLTRQVIGNSFLHPRRGSRRLLGSPHSGNGMQGRAKWDDKP</sequence>
<protein>
    <submittedName>
        <fullName evidence="2">Uncharacterized protein</fullName>
    </submittedName>
</protein>
<organism evidence="2">
    <name type="scientific">Haptolina ericina</name>
    <dbReference type="NCBI Taxonomy" id="156174"/>
    <lineage>
        <taxon>Eukaryota</taxon>
        <taxon>Haptista</taxon>
        <taxon>Haptophyta</taxon>
        <taxon>Prymnesiophyceae</taxon>
        <taxon>Prymnesiales</taxon>
        <taxon>Prymnesiaceae</taxon>
        <taxon>Haptolina</taxon>
    </lineage>
</organism>
<gene>
    <name evidence="2" type="ORF">HERI1096_LOCUS24766</name>
</gene>
<dbReference type="AlphaFoldDB" id="A0A7S3B3U8"/>
<reference evidence="2" key="1">
    <citation type="submission" date="2021-01" db="EMBL/GenBank/DDBJ databases">
        <authorList>
            <person name="Corre E."/>
            <person name="Pelletier E."/>
            <person name="Niang G."/>
            <person name="Scheremetjew M."/>
            <person name="Finn R."/>
            <person name="Kale V."/>
            <person name="Holt S."/>
            <person name="Cochrane G."/>
            <person name="Meng A."/>
            <person name="Brown T."/>
            <person name="Cohen L."/>
        </authorList>
    </citation>
    <scope>NUCLEOTIDE SEQUENCE</scope>
    <source>
        <strain evidence="2">CCMP281</strain>
    </source>
</reference>